<dbReference type="Gene3D" id="1.10.1280.10">
    <property type="entry name" value="Di-copper center containing domain from catechol oxidase"/>
    <property type="match status" value="1"/>
</dbReference>
<evidence type="ECO:0000313" key="14">
    <source>
        <dbReference type="EMBL" id="KAJ6261611.1"/>
    </source>
</evidence>
<dbReference type="Pfam" id="PF18132">
    <property type="entry name" value="Tyrosinase_C"/>
    <property type="match status" value="1"/>
</dbReference>
<evidence type="ECO:0000256" key="6">
    <source>
        <dbReference type="ARBA" id="ARBA00023008"/>
    </source>
</evidence>
<evidence type="ECO:0000256" key="5">
    <source>
        <dbReference type="ARBA" id="ARBA00023002"/>
    </source>
</evidence>
<reference evidence="14" key="1">
    <citation type="submission" date="2023-01" db="EMBL/GenBank/DDBJ databases">
        <title>The chitinases involved in constricting ring structure development in the nematode-trapping fungus Drechslerella dactyloides.</title>
        <authorList>
            <person name="Wang R."/>
            <person name="Zhang L."/>
            <person name="Tang P."/>
            <person name="Li S."/>
            <person name="Liang L."/>
        </authorList>
    </citation>
    <scope>NUCLEOTIDE SEQUENCE</scope>
    <source>
        <strain evidence="14">YMF1.00031</strain>
    </source>
</reference>
<dbReference type="Proteomes" id="UP001221413">
    <property type="component" value="Unassembled WGS sequence"/>
</dbReference>
<feature type="domain" description="Tyrosinase copper-binding" evidence="13">
    <location>
        <begin position="329"/>
        <end position="340"/>
    </location>
</feature>
<evidence type="ECO:0000256" key="1">
    <source>
        <dbReference type="ARBA" id="ARBA00001973"/>
    </source>
</evidence>
<evidence type="ECO:0000256" key="7">
    <source>
        <dbReference type="ARBA" id="ARBA00023033"/>
    </source>
</evidence>
<dbReference type="PROSITE" id="PS00497">
    <property type="entry name" value="TYROSINASE_1"/>
    <property type="match status" value="1"/>
</dbReference>
<protein>
    <recommendedName>
        <fullName evidence="3">tyrosinase</fullName>
        <ecNumber evidence="3">1.14.18.1</ecNumber>
    </recommendedName>
</protein>
<dbReference type="InterPro" id="IPR050316">
    <property type="entry name" value="Tyrosinase/Hemocyanin"/>
</dbReference>
<sequence>MAVWSSLKYAFVASCTLSLTQVAQALPTEGSSGVDEWITEPRNNLFRRQNAMAFSGVQQGFGPAQGQVPVRKEIRELIRNGPEFNLFLLALQRFQQQPQTSETSYYGIAGIHGRPYKAWGNVFGGNNGMGYCTHSDLLFLSWHRPYLALYEQLIWQHASNIVNEFPADRRGPYAAVLPTLRIPYWDWASDATLPPQVGEWPQIQVDTPRGRQTINNPLYSYQFTDLREIPDQPFNTIPYTVRFPQRLQDGRYVTQPAAVNNALTQISGNLRNRVYQLLTAYKQYNTVSTKAVTQGSTGRFDSLEGVHDTIHGTVGSGGHMGFVDISAFDPVFFLHHTNIDRLFAIWQGINPGAYQFSGRSGMGTFAIPAGAQEDLNTALPPFRQSGNQFYTSATAANTKTFGYSYPETADWNRRPGTQSLSNDIIAAVNRLYGRGTPALSLRAAGTLRKRGISKRDGEQPAVLAEPAPVLGSAPPPESLAPVEEDVVDAGKYNEWVTDIKVNSAALKGTFNIYVFLGEPTGTPAEWATAKNLIGTHSVVTAIGGGKDDVVTGTVPLTSALLNMVVTGQLENLKTETVVPYLEKNLKLRVALTEDQSAVETKDVRGLTVTVAAATVTLPKTDVELPVWGDYEVKLNLIDVPKGQLGA</sequence>
<dbReference type="GO" id="GO:0004503">
    <property type="term" value="F:tyrosinase activity"/>
    <property type="evidence" value="ECO:0007669"/>
    <property type="project" value="UniProtKB-EC"/>
</dbReference>
<comment type="caution">
    <text evidence="14">The sequence shown here is derived from an EMBL/GenBank/DDBJ whole genome shotgun (WGS) entry which is preliminary data.</text>
</comment>
<keyword evidence="7" id="KW-0503">Monooxygenase</keyword>
<accession>A0AAD6NJA4</accession>
<evidence type="ECO:0000256" key="10">
    <source>
        <dbReference type="ARBA" id="ARBA00048881"/>
    </source>
</evidence>
<feature type="domain" description="Tyrosinase copper-binding" evidence="12">
    <location>
        <begin position="134"/>
        <end position="151"/>
    </location>
</feature>
<comment type="similarity">
    <text evidence="2">Belongs to the tyrosinase family.</text>
</comment>
<dbReference type="InterPro" id="IPR002227">
    <property type="entry name" value="Tyrosinase_Cu-bd"/>
</dbReference>
<comment type="catalytic activity">
    <reaction evidence="9">
        <text>2 L-dopa + O2 = 2 L-dopaquinone + 2 H2O</text>
        <dbReference type="Rhea" id="RHEA:34287"/>
        <dbReference type="ChEBI" id="CHEBI:15377"/>
        <dbReference type="ChEBI" id="CHEBI:15379"/>
        <dbReference type="ChEBI" id="CHEBI:57504"/>
        <dbReference type="ChEBI" id="CHEBI:57924"/>
        <dbReference type="EC" id="1.14.18.1"/>
    </reaction>
</comment>
<dbReference type="EMBL" id="JAQGDS010000004">
    <property type="protein sequence ID" value="KAJ6261611.1"/>
    <property type="molecule type" value="Genomic_DNA"/>
</dbReference>
<dbReference type="Pfam" id="PF00264">
    <property type="entry name" value="Tyrosinase"/>
    <property type="match status" value="1"/>
</dbReference>
<keyword evidence="15" id="KW-1185">Reference proteome</keyword>
<dbReference type="PROSITE" id="PS00498">
    <property type="entry name" value="TYROSINASE_2"/>
    <property type="match status" value="1"/>
</dbReference>
<keyword evidence="8" id="KW-0470">Melanin biosynthesis</keyword>
<evidence type="ECO:0000256" key="8">
    <source>
        <dbReference type="ARBA" id="ARBA00023101"/>
    </source>
</evidence>
<dbReference type="PRINTS" id="PR00092">
    <property type="entry name" value="TYROSINASE"/>
</dbReference>
<keyword evidence="5" id="KW-0560">Oxidoreductase</keyword>
<evidence type="ECO:0000256" key="3">
    <source>
        <dbReference type="ARBA" id="ARBA00011906"/>
    </source>
</evidence>
<evidence type="ECO:0000259" key="12">
    <source>
        <dbReference type="PROSITE" id="PS00497"/>
    </source>
</evidence>
<name>A0AAD6NJA4_DREDA</name>
<dbReference type="PANTHER" id="PTHR11474">
    <property type="entry name" value="TYROSINASE FAMILY MEMBER"/>
    <property type="match status" value="1"/>
</dbReference>
<comment type="cofactor">
    <cofactor evidence="1">
        <name>Cu(2+)</name>
        <dbReference type="ChEBI" id="CHEBI:29036"/>
    </cofactor>
</comment>
<evidence type="ECO:0000256" key="9">
    <source>
        <dbReference type="ARBA" id="ARBA00048233"/>
    </source>
</evidence>
<evidence type="ECO:0000313" key="15">
    <source>
        <dbReference type="Proteomes" id="UP001221413"/>
    </source>
</evidence>
<evidence type="ECO:0000256" key="2">
    <source>
        <dbReference type="ARBA" id="ARBA00009928"/>
    </source>
</evidence>
<dbReference type="InterPro" id="IPR008922">
    <property type="entry name" value="Di-copper_centre_dom_sf"/>
</dbReference>
<dbReference type="Gene3D" id="2.60.310.20">
    <property type="match status" value="1"/>
</dbReference>
<dbReference type="AlphaFoldDB" id="A0AAD6NJA4"/>
<evidence type="ECO:0000259" key="13">
    <source>
        <dbReference type="PROSITE" id="PS00498"/>
    </source>
</evidence>
<dbReference type="GO" id="GO:0046872">
    <property type="term" value="F:metal ion binding"/>
    <property type="evidence" value="ECO:0007669"/>
    <property type="project" value="UniProtKB-KW"/>
</dbReference>
<gene>
    <name evidence="14" type="ORF">Dda_4281</name>
</gene>
<comment type="catalytic activity">
    <reaction evidence="10">
        <text>L-tyrosine + O2 = L-dopaquinone + H2O</text>
        <dbReference type="Rhea" id="RHEA:18117"/>
        <dbReference type="ChEBI" id="CHEBI:15377"/>
        <dbReference type="ChEBI" id="CHEBI:15379"/>
        <dbReference type="ChEBI" id="CHEBI:57924"/>
        <dbReference type="ChEBI" id="CHEBI:58315"/>
        <dbReference type="EC" id="1.14.18.1"/>
    </reaction>
</comment>
<dbReference type="SUPFAM" id="SSF48056">
    <property type="entry name" value="Di-copper centre-containing domain"/>
    <property type="match status" value="1"/>
</dbReference>
<keyword evidence="6" id="KW-0186">Copper</keyword>
<evidence type="ECO:0000256" key="11">
    <source>
        <dbReference type="SAM" id="SignalP"/>
    </source>
</evidence>
<dbReference type="InterPro" id="IPR041640">
    <property type="entry name" value="Tyrosinase_C"/>
</dbReference>
<dbReference type="GO" id="GO:0042438">
    <property type="term" value="P:melanin biosynthetic process"/>
    <property type="evidence" value="ECO:0007669"/>
    <property type="project" value="UniProtKB-KW"/>
</dbReference>
<dbReference type="EC" id="1.14.18.1" evidence="3"/>
<feature type="chain" id="PRO_5041913555" description="tyrosinase" evidence="11">
    <location>
        <begin position="26"/>
        <end position="646"/>
    </location>
</feature>
<keyword evidence="4" id="KW-0479">Metal-binding</keyword>
<dbReference type="PANTHER" id="PTHR11474:SF76">
    <property type="entry name" value="SHKT DOMAIN-CONTAINING PROTEIN"/>
    <property type="match status" value="1"/>
</dbReference>
<proteinExistence type="inferred from homology"/>
<feature type="signal peptide" evidence="11">
    <location>
        <begin position="1"/>
        <end position="25"/>
    </location>
</feature>
<organism evidence="14 15">
    <name type="scientific">Drechslerella dactyloides</name>
    <name type="common">Nematode-trapping fungus</name>
    <name type="synonym">Arthrobotrys dactyloides</name>
    <dbReference type="NCBI Taxonomy" id="74499"/>
    <lineage>
        <taxon>Eukaryota</taxon>
        <taxon>Fungi</taxon>
        <taxon>Dikarya</taxon>
        <taxon>Ascomycota</taxon>
        <taxon>Pezizomycotina</taxon>
        <taxon>Orbiliomycetes</taxon>
        <taxon>Orbiliales</taxon>
        <taxon>Orbiliaceae</taxon>
        <taxon>Drechslerella</taxon>
    </lineage>
</organism>
<evidence type="ECO:0000256" key="4">
    <source>
        <dbReference type="ARBA" id="ARBA00022723"/>
    </source>
</evidence>
<keyword evidence="11" id="KW-0732">Signal</keyword>